<dbReference type="AlphaFoldDB" id="A0A926EUX7"/>
<evidence type="ECO:0000259" key="2">
    <source>
        <dbReference type="Pfam" id="PF04230"/>
    </source>
</evidence>
<dbReference type="CDD" id="cd03801">
    <property type="entry name" value="GT4_PimA-like"/>
    <property type="match status" value="1"/>
</dbReference>
<gene>
    <name evidence="4" type="primary">csaB</name>
    <name evidence="4" type="ORF">H8707_01545</name>
</gene>
<reference evidence="4" key="1">
    <citation type="submission" date="2020-08" db="EMBL/GenBank/DDBJ databases">
        <title>Genome public.</title>
        <authorList>
            <person name="Liu C."/>
            <person name="Sun Q."/>
        </authorList>
    </citation>
    <scope>NUCLEOTIDE SEQUENCE</scope>
    <source>
        <strain evidence="4">BX21</strain>
    </source>
</reference>
<evidence type="ECO:0000259" key="1">
    <source>
        <dbReference type="Pfam" id="PF00534"/>
    </source>
</evidence>
<comment type="caution">
    <text evidence="4">The sequence shown here is derived from an EMBL/GenBank/DDBJ whole genome shotgun (WGS) entry which is preliminary data.</text>
</comment>
<name>A0A926EUX7_9FIRM</name>
<protein>
    <submittedName>
        <fullName evidence="4">Polysaccharide pyruvyl transferase CsaB</fullName>
    </submittedName>
</protein>
<dbReference type="Pfam" id="PF13439">
    <property type="entry name" value="Glyco_transf_4"/>
    <property type="match status" value="1"/>
</dbReference>
<sequence>MKVLHLISGGDTGGAKTHIISLLKGLSNLIDAKVICFIEDTFYEDSKKAGINIEVYEQKSRSDLSVINRLTEEIKRENYSIIHCHGARANFIGMFLKHKINKPMVTTIHSDYKLDFKDNFYKRLVYTTLNKFALKRFNYYIAISDSFKEMLVQRGFKRDRIFVAYNGIDIENKPIFVEKDEFFKRYNIDYEGKLVVGILARLDLVKNHETFIRAAEKVLENRKDIIFLIAGEGNDEKRLKSLVKELKLEENIYFLGFVNDPYSFLNAIDINVLTSLSESFPYVILEGARMKKTIISTKVGGITKLIKDGYNGYLIDVGDEDKLANRIEYLSNNKEEIRILGENLFTDVKENHSYKSMAEEHLKIYRNILSQSETVLMLGYYGFDNSGDDAILKAIVKDLQEYNSDLNINVLSKDPAKTEAMYHVKGVNRFKFKEAMRAIKKSSIFISGGGSLLQDVTSTRSLLYYLSLMQIAKLYKKPVMIYANGIGPINRKINRVLTKTILNKVDLITLRDDDSRKYLEGMKVKNKNIYVTADPVFTLDPANESRINDILEIEGIPRDKNLVGISIRSWKGAENLVEIISKAIDYITKTFDVYVVLIPMHYPGDLNISIETLKMVKEGNTYVLENKYSVEELMGVIKKLDLIIAMRLHSLIYAATQSVPMVGLVYDPKVEGILNSLGMHYMSNVENLDYDELIYNIEYVWNHKKDLIEVLDRQDDILKDKALQNIHMAMDLLGR</sequence>
<dbReference type="NCBIfam" id="TIGR03609">
    <property type="entry name" value="S_layer_CsaB"/>
    <property type="match status" value="1"/>
</dbReference>
<proteinExistence type="predicted"/>
<dbReference type="EMBL" id="JACRTG010000004">
    <property type="protein sequence ID" value="MBC8586924.1"/>
    <property type="molecule type" value="Genomic_DNA"/>
</dbReference>
<evidence type="ECO:0000313" key="5">
    <source>
        <dbReference type="Proteomes" id="UP000601171"/>
    </source>
</evidence>
<keyword evidence="4" id="KW-0808">Transferase</keyword>
<dbReference type="SUPFAM" id="SSF53756">
    <property type="entry name" value="UDP-Glycosyltransferase/glycogen phosphorylase"/>
    <property type="match status" value="2"/>
</dbReference>
<dbReference type="GO" id="GO:0016757">
    <property type="term" value="F:glycosyltransferase activity"/>
    <property type="evidence" value="ECO:0007669"/>
    <property type="project" value="InterPro"/>
</dbReference>
<evidence type="ECO:0000259" key="3">
    <source>
        <dbReference type="Pfam" id="PF13439"/>
    </source>
</evidence>
<accession>A0A926EUX7</accession>
<dbReference type="InterPro" id="IPR007345">
    <property type="entry name" value="Polysacch_pyruvyl_Trfase"/>
</dbReference>
<dbReference type="RefSeq" id="WP_262428394.1">
    <property type="nucleotide sequence ID" value="NZ_JACRTG010000004.1"/>
</dbReference>
<feature type="domain" description="Glycosyltransferase subfamily 4-like N-terminal" evidence="3">
    <location>
        <begin position="13"/>
        <end position="171"/>
    </location>
</feature>
<dbReference type="InterPro" id="IPR001296">
    <property type="entry name" value="Glyco_trans_1"/>
</dbReference>
<dbReference type="Pfam" id="PF04230">
    <property type="entry name" value="PS_pyruv_trans"/>
    <property type="match status" value="1"/>
</dbReference>
<keyword evidence="5" id="KW-1185">Reference proteome</keyword>
<dbReference type="Gene3D" id="3.40.50.2000">
    <property type="entry name" value="Glycogen Phosphorylase B"/>
    <property type="match status" value="2"/>
</dbReference>
<dbReference type="InterPro" id="IPR028098">
    <property type="entry name" value="Glyco_trans_4-like_N"/>
</dbReference>
<dbReference type="PANTHER" id="PTHR36836:SF1">
    <property type="entry name" value="COLANIC ACID BIOSYNTHESIS PROTEIN WCAK"/>
    <property type="match status" value="1"/>
</dbReference>
<dbReference type="Proteomes" id="UP000601171">
    <property type="component" value="Unassembled WGS sequence"/>
</dbReference>
<feature type="domain" description="Glycosyl transferase family 1" evidence="1">
    <location>
        <begin position="189"/>
        <end position="343"/>
    </location>
</feature>
<feature type="domain" description="Polysaccharide pyruvyl transferase" evidence="2">
    <location>
        <begin position="385"/>
        <end position="668"/>
    </location>
</feature>
<organism evidence="4 5">
    <name type="scientific">Paratissierella segnis</name>
    <dbReference type="NCBI Taxonomy" id="2763679"/>
    <lineage>
        <taxon>Bacteria</taxon>
        <taxon>Bacillati</taxon>
        <taxon>Bacillota</taxon>
        <taxon>Tissierellia</taxon>
        <taxon>Tissierellales</taxon>
        <taxon>Tissierellaceae</taxon>
        <taxon>Paratissierella</taxon>
    </lineage>
</organism>
<dbReference type="InterPro" id="IPR019896">
    <property type="entry name" value="Polysacch_pyruvyl_Trfase_CsaB"/>
</dbReference>
<dbReference type="PANTHER" id="PTHR36836">
    <property type="entry name" value="COLANIC ACID BIOSYNTHESIS PROTEIN WCAK"/>
    <property type="match status" value="1"/>
</dbReference>
<evidence type="ECO:0000313" key="4">
    <source>
        <dbReference type="EMBL" id="MBC8586924.1"/>
    </source>
</evidence>
<dbReference type="Pfam" id="PF00534">
    <property type="entry name" value="Glycos_transf_1"/>
    <property type="match status" value="1"/>
</dbReference>